<feature type="region of interest" description="Disordered" evidence="4">
    <location>
        <begin position="1016"/>
        <end position="1058"/>
    </location>
</feature>
<dbReference type="GO" id="GO:0016887">
    <property type="term" value="F:ATP hydrolysis activity"/>
    <property type="evidence" value="ECO:0007669"/>
    <property type="project" value="InterPro"/>
</dbReference>
<gene>
    <name evidence="6" type="ORF">BGZ65_005030</name>
</gene>
<dbReference type="GO" id="GO:0005634">
    <property type="term" value="C:nucleus"/>
    <property type="evidence" value="ECO:0007669"/>
    <property type="project" value="UniProtKB-SubCell"/>
</dbReference>
<dbReference type="InterPro" id="IPR027417">
    <property type="entry name" value="P-loop_NTPase"/>
</dbReference>
<dbReference type="GO" id="GO:0005524">
    <property type="term" value="F:ATP binding"/>
    <property type="evidence" value="ECO:0007669"/>
    <property type="project" value="InterPro"/>
</dbReference>
<dbReference type="InterPro" id="IPR003959">
    <property type="entry name" value="ATPase_AAA_core"/>
</dbReference>
<dbReference type="Gene3D" id="3.40.50.300">
    <property type="entry name" value="P-loop containing nucleotide triphosphate hydrolases"/>
    <property type="match status" value="1"/>
</dbReference>
<dbReference type="CDD" id="cd00009">
    <property type="entry name" value="AAA"/>
    <property type="match status" value="1"/>
</dbReference>
<dbReference type="Pfam" id="PF00004">
    <property type="entry name" value="AAA"/>
    <property type="match status" value="1"/>
</dbReference>
<name>A0A9P6ML11_9FUNG</name>
<keyword evidence="2" id="KW-0539">Nucleus</keyword>
<feature type="compositionally biased region" description="Acidic residues" evidence="4">
    <location>
        <begin position="1462"/>
        <end position="1481"/>
    </location>
</feature>
<dbReference type="Proteomes" id="UP000749646">
    <property type="component" value="Unassembled WGS sequence"/>
</dbReference>
<evidence type="ECO:0000259" key="5">
    <source>
        <dbReference type="SMART" id="SM00382"/>
    </source>
</evidence>
<feature type="compositionally biased region" description="Basic and acidic residues" evidence="4">
    <location>
        <begin position="1"/>
        <end position="11"/>
    </location>
</feature>
<dbReference type="OrthoDB" id="2195431at2759"/>
<feature type="compositionally biased region" description="Low complexity" evidence="4">
    <location>
        <begin position="327"/>
        <end position="340"/>
    </location>
</feature>
<reference evidence="6" key="1">
    <citation type="journal article" date="2020" name="Fungal Divers.">
        <title>Resolving the Mortierellaceae phylogeny through synthesis of multi-gene phylogenetics and phylogenomics.</title>
        <authorList>
            <person name="Vandepol N."/>
            <person name="Liber J."/>
            <person name="Desiro A."/>
            <person name="Na H."/>
            <person name="Kennedy M."/>
            <person name="Barry K."/>
            <person name="Grigoriev I.V."/>
            <person name="Miller A.N."/>
            <person name="O'Donnell K."/>
            <person name="Stajich J.E."/>
            <person name="Bonito G."/>
        </authorList>
    </citation>
    <scope>NUCLEOTIDE SEQUENCE</scope>
    <source>
        <strain evidence="6">MES-2147</strain>
    </source>
</reference>
<dbReference type="InterPro" id="IPR003593">
    <property type="entry name" value="AAA+_ATPase"/>
</dbReference>
<feature type="region of interest" description="Disordered" evidence="4">
    <location>
        <begin position="302"/>
        <end position="340"/>
    </location>
</feature>
<dbReference type="SMART" id="SM00382">
    <property type="entry name" value="AAA"/>
    <property type="match status" value="1"/>
</dbReference>
<protein>
    <recommendedName>
        <fullName evidence="5">AAA+ ATPase domain-containing protein</fullName>
    </recommendedName>
</protein>
<sequence>MTDRDASHDAKGSTSSDHIAVRGGAGGAGGGMSTTNSTIASLVGHGGRQSRLIIDSDDDMDDDDDDDDDDDLLIMPTSSQKIELQIDQTLSGPTSSFDDFPSLDHDTVSAQNQTHAISLSVDDNNNDDEEEDLFGQDFMEQFGKDGEIELESNQNNKTLPLFPRRIPLLRVTEDETHNDEINHHDLGLERLSISQKHRTLSGEQVFSMATKEAIKTTTSGSSTTIISNMSSKFNMLNRLSMPLSLTQEYQESSQQEEELLEMSARQHDVAMLDNLILEDELYQDEEEDDLGDRINLQYHEQALQREQPQSTDHLSDTADTHKRKHAAASSTTGTSSTPTLATTEEIDNFLEGSYTVGGNSSSSARRTTEASKKTRLEHASTGSINTRDTTKSAAPNVHDLLKRLHAPEVPKHDYTLPPETGSFIRARSSSGQTFYLAKKVRVDNAKVLMMDELDAEIKIQKQEAINRLEYGDYDGEPEEPEDDNNKNLNERLWVDKYRPKKYMDLMGDERVNREVLSWIKEWDQCVFGRKYKKYTPEHKQQYFKEFRKPDPLGRPDRKILLITGPPGLGKTTMAHVIAKQAGYNVIEVNASDDRTGATIKDKIESVLEIQSILGSGKPNLLIIDEVDGVSSSGGEQSFIKLLVDIATIEGPSNDEKKLNSKRSKKPTKNPLMRPIICICNDQYVDTSPIDKTNAQCDKIKTNSILAATPTTGRIGSAGRGHGSGLTLEALNKATIGRKDQSKSLFAIWEELFQASYARKNRSALKVMEDGRDGLVKGDSNTYVNRMVTLVQTNGDYEKLIQGCFENFPTMVFHDVAMSKVVECGDWLAFYDQLNARITSNFEYEVGGYVGYVLVNFHRIFAGSVRQKIEYPRKDYESFVAHKANETILQGMILDLPAKAQRYYRKTNFATEYLSPFLRILSPYLRPVNKQLIKPAERVILLRLVEVMIYFKLTFVQEKTEDGQFLYRLEPLDDFSGIGLKNVLPNRYAIRQLISQEIELELVRRIEAAKEEKKKSPFLFDKDGGKNSMSMDTTTTTTGASLETSSASGPSLSLKDKKDTQDFERAPVDFFGRPIVQTKNTLGSEDAAGGSKTTTKKTRIWYKFNEGFSNAVKAKDVDEINQEFEAMVESLDRRHFWTLQCSGRCVEDVLLEASRKIGARQHEIHSLIIYMSDSFTRNLFTSEEWSEISNTNCDPLPELPDSLKNYLETFNKNHIEDLDRAADAKLPIDGKYQHDTHWALRWIRIAVETWLGLYCQRPEPLKSKQKESFYRNDVFGIINSLLRDVQDLTVVHGELTSDDTAARRNEDRTLPINGILERKKMGPRCDGLVQIQGEPPLNIAVLEAAKEFDTTGSKFLFDTQKVIRTLHDMLRSRLAGLHVRTRRHELTLVGYIVSGPSLMTLYASCPGGYVVRFNPHPRHFKLADDISQFKLNLRILKHLLVTKKLLQTSKEIIHETPSNWDVDGGDDSGDDGGDYDEAQEAEEGLRSSQPIPTTPTRKVQLPKLQTSPGRVIRIQSKSTVRNR</sequence>
<evidence type="ECO:0000256" key="1">
    <source>
        <dbReference type="ARBA" id="ARBA00004123"/>
    </source>
</evidence>
<dbReference type="InterPro" id="IPR053016">
    <property type="entry name" value="CTF18-RFC_complex"/>
</dbReference>
<feature type="region of interest" description="Disordered" evidence="4">
    <location>
        <begin position="1"/>
        <end position="70"/>
    </location>
</feature>
<keyword evidence="7" id="KW-1185">Reference proteome</keyword>
<comment type="subcellular location">
    <subcellularLocation>
        <location evidence="1">Nucleus</location>
    </subcellularLocation>
</comment>
<feature type="region of interest" description="Disordered" evidence="4">
    <location>
        <begin position="352"/>
        <end position="393"/>
    </location>
</feature>
<evidence type="ECO:0000313" key="6">
    <source>
        <dbReference type="EMBL" id="KAG0006696.1"/>
    </source>
</evidence>
<dbReference type="PANTHER" id="PTHR46765">
    <property type="entry name" value="P-LOOP CONTAINING NUCLEOSIDE TRIPHOSPHATE HYDROLASES SUPERFAMILY PROTEIN"/>
    <property type="match status" value="1"/>
</dbReference>
<evidence type="ECO:0000256" key="4">
    <source>
        <dbReference type="SAM" id="MobiDB-lite"/>
    </source>
</evidence>
<feature type="compositionally biased region" description="Gly residues" evidence="4">
    <location>
        <begin position="23"/>
        <end position="32"/>
    </location>
</feature>
<feature type="compositionally biased region" description="Polar residues" evidence="4">
    <location>
        <begin position="1485"/>
        <end position="1507"/>
    </location>
</feature>
<evidence type="ECO:0000256" key="3">
    <source>
        <dbReference type="ARBA" id="ARBA00043975"/>
    </source>
</evidence>
<evidence type="ECO:0000256" key="2">
    <source>
        <dbReference type="ARBA" id="ARBA00023242"/>
    </source>
</evidence>
<feature type="domain" description="AAA+ ATPase" evidence="5">
    <location>
        <begin position="556"/>
        <end position="705"/>
    </location>
</feature>
<feature type="compositionally biased region" description="Low complexity" evidence="4">
    <location>
        <begin position="1027"/>
        <end position="1048"/>
    </location>
</feature>
<dbReference type="EMBL" id="JAAAHW010000072">
    <property type="protein sequence ID" value="KAG0006696.1"/>
    <property type="molecule type" value="Genomic_DNA"/>
</dbReference>
<feature type="compositionally biased region" description="Acidic residues" evidence="4">
    <location>
        <begin position="55"/>
        <end position="70"/>
    </location>
</feature>
<feature type="region of interest" description="Disordered" evidence="4">
    <location>
        <begin position="1455"/>
        <end position="1522"/>
    </location>
</feature>
<comment type="similarity">
    <text evidence="3">Belongs to the activator 1 small subunits family. CTF18 subfamily.</text>
</comment>
<feature type="compositionally biased region" description="Basic and acidic residues" evidence="4">
    <location>
        <begin position="366"/>
        <end position="378"/>
    </location>
</feature>
<comment type="caution">
    <text evidence="6">The sequence shown here is derived from an EMBL/GenBank/DDBJ whole genome shotgun (WGS) entry which is preliminary data.</text>
</comment>
<accession>A0A9P6ML11</accession>
<feature type="compositionally biased region" description="Polar residues" evidence="4">
    <location>
        <begin position="380"/>
        <end position="393"/>
    </location>
</feature>
<evidence type="ECO:0000313" key="7">
    <source>
        <dbReference type="Proteomes" id="UP000749646"/>
    </source>
</evidence>
<dbReference type="SUPFAM" id="SSF52540">
    <property type="entry name" value="P-loop containing nucleoside triphosphate hydrolases"/>
    <property type="match status" value="1"/>
</dbReference>
<organism evidence="6 7">
    <name type="scientific">Modicella reniformis</name>
    <dbReference type="NCBI Taxonomy" id="1440133"/>
    <lineage>
        <taxon>Eukaryota</taxon>
        <taxon>Fungi</taxon>
        <taxon>Fungi incertae sedis</taxon>
        <taxon>Mucoromycota</taxon>
        <taxon>Mortierellomycotina</taxon>
        <taxon>Mortierellomycetes</taxon>
        <taxon>Mortierellales</taxon>
        <taxon>Mortierellaceae</taxon>
        <taxon>Modicella</taxon>
    </lineage>
</organism>
<proteinExistence type="inferred from homology"/>
<dbReference type="PANTHER" id="PTHR46765:SF1">
    <property type="entry name" value="P-LOOP CONTAINING NUCLEOSIDE TRIPHOSPHATE HYDROLASES SUPERFAMILY PROTEIN"/>
    <property type="match status" value="1"/>
</dbReference>